<organism evidence="2">
    <name type="scientific">hydrothermal vent metagenome</name>
    <dbReference type="NCBI Taxonomy" id="652676"/>
    <lineage>
        <taxon>unclassified sequences</taxon>
        <taxon>metagenomes</taxon>
        <taxon>ecological metagenomes</taxon>
    </lineage>
</organism>
<reference evidence="2" key="1">
    <citation type="submission" date="2018-06" db="EMBL/GenBank/DDBJ databases">
        <authorList>
            <person name="Zhirakovskaya E."/>
        </authorList>
    </citation>
    <scope>NUCLEOTIDE SEQUENCE</scope>
</reference>
<gene>
    <name evidence="2" type="ORF">MNBD_BACTEROID04-1566</name>
</gene>
<keyword evidence="1" id="KW-0812">Transmembrane</keyword>
<evidence type="ECO:0000256" key="1">
    <source>
        <dbReference type="SAM" id="Phobius"/>
    </source>
</evidence>
<evidence type="ECO:0000313" key="2">
    <source>
        <dbReference type="EMBL" id="VAW25642.1"/>
    </source>
</evidence>
<proteinExistence type="predicted"/>
<dbReference type="AlphaFoldDB" id="A0A3B0UGF3"/>
<keyword evidence="1" id="KW-1133">Transmembrane helix</keyword>
<keyword evidence="1" id="KW-0472">Membrane</keyword>
<dbReference type="EMBL" id="UOER01000472">
    <property type="protein sequence ID" value="VAW25642.1"/>
    <property type="molecule type" value="Genomic_DNA"/>
</dbReference>
<protein>
    <submittedName>
        <fullName evidence="2">Uncharacterized protein</fullName>
    </submittedName>
</protein>
<accession>A0A3B0UGF3</accession>
<name>A0A3B0UGF3_9ZZZZ</name>
<sequence>MINLCFMFGKLFKPRAHYVFDYKPRFYDERKERLRNLEEKYHGKKDKTNQSSKITLTKNNLKNDWVKSKRSATDKSTNLRLAIIIAILVGIAAYILDLHTLF</sequence>
<feature type="transmembrane region" description="Helical" evidence="1">
    <location>
        <begin position="77"/>
        <end position="96"/>
    </location>
</feature>